<reference evidence="4" key="1">
    <citation type="submission" date="2023-06" db="EMBL/GenBank/DDBJ databases">
        <title>Conoideocrella luteorostrata (Hypocreales: Clavicipitaceae), a potential biocontrol fungus for elongate hemlock scale in United States Christmas tree production areas.</title>
        <authorList>
            <person name="Barrett H."/>
            <person name="Lovett B."/>
            <person name="Macias A.M."/>
            <person name="Stajich J.E."/>
            <person name="Kasson M.T."/>
        </authorList>
    </citation>
    <scope>NUCLEOTIDE SEQUENCE</scope>
    <source>
        <strain evidence="4">ARSEF 14590</strain>
    </source>
</reference>
<sequence length="530" mass="59272">MRSVPLAADKVDVVVVGAGWNGLISAKTYLDINPTADLVILDKQESIGGVWSAEKIYPNLYAQIKHGQFEFSFYPMCKEGITEDGYISGETIHRYLNDFASDFDLVRRTRLLTTVQNVHRAATGGWRLHIAGKAPIECAKLIYASGATSHPFIPSYPRNNFNSPVIHSSETGTHLRELDMIKSATVIGGAKSSFDTVFLLLKSGKQVHWIIREDGSGPLALMPPALLGIASTMDVVATKFVAMMGLSIMNTDGMGRQFLQRTFCGRLVRRLFWKTVNAIADRHAGYSKSENAQKLRPEPHGDGIFWASAGLGAASVPLFWQTFHSGDCTVHRTDVESLSDNDLLVLKDETRFRTDYVILCTGFDKSFHVFDEKLQQECGFIPDLMESKKWAKLDADADQAVAELLPDLNRDHNRLDTIEPLLSSGGQKLLHGPTRHYRRLVVPSFAAEGDRSIYFPGFIHTEVQALWGVAFLLGFHDTPTRAEMEQEMAEWNAWSRKRYKIQGRKHAYAIYDFLPVSEHDAIFLAATKNM</sequence>
<name>A0AAJ0CTP9_9HYPO</name>
<keyword evidence="5" id="KW-1185">Reference proteome</keyword>
<dbReference type="InterPro" id="IPR050346">
    <property type="entry name" value="FMO-like"/>
</dbReference>
<evidence type="ECO:0000256" key="1">
    <source>
        <dbReference type="ARBA" id="ARBA00022630"/>
    </source>
</evidence>
<evidence type="ECO:0000313" key="4">
    <source>
        <dbReference type="EMBL" id="KAK2599083.1"/>
    </source>
</evidence>
<comment type="caution">
    <text evidence="4">The sequence shown here is derived from an EMBL/GenBank/DDBJ whole genome shotgun (WGS) entry which is preliminary data.</text>
</comment>
<proteinExistence type="predicted"/>
<dbReference type="PANTHER" id="PTHR23023">
    <property type="entry name" value="DIMETHYLANILINE MONOOXYGENASE"/>
    <property type="match status" value="1"/>
</dbReference>
<dbReference type="Proteomes" id="UP001251528">
    <property type="component" value="Unassembled WGS sequence"/>
</dbReference>
<dbReference type="Pfam" id="PF13738">
    <property type="entry name" value="Pyr_redox_3"/>
    <property type="match status" value="1"/>
</dbReference>
<evidence type="ECO:0000313" key="5">
    <source>
        <dbReference type="Proteomes" id="UP001251528"/>
    </source>
</evidence>
<gene>
    <name evidence="4" type="ORF">QQS21_005424</name>
</gene>
<keyword evidence="1" id="KW-0285">Flavoprotein</keyword>
<dbReference type="Gene3D" id="3.50.50.60">
    <property type="entry name" value="FAD/NAD(P)-binding domain"/>
    <property type="match status" value="1"/>
</dbReference>
<organism evidence="4 5">
    <name type="scientific">Conoideocrella luteorostrata</name>
    <dbReference type="NCBI Taxonomy" id="1105319"/>
    <lineage>
        <taxon>Eukaryota</taxon>
        <taxon>Fungi</taxon>
        <taxon>Dikarya</taxon>
        <taxon>Ascomycota</taxon>
        <taxon>Pezizomycotina</taxon>
        <taxon>Sordariomycetes</taxon>
        <taxon>Hypocreomycetidae</taxon>
        <taxon>Hypocreales</taxon>
        <taxon>Clavicipitaceae</taxon>
        <taxon>Conoideocrella</taxon>
    </lineage>
</organism>
<dbReference type="AlphaFoldDB" id="A0AAJ0CTP9"/>
<keyword evidence="2" id="KW-0274">FAD</keyword>
<evidence type="ECO:0000256" key="2">
    <source>
        <dbReference type="ARBA" id="ARBA00022827"/>
    </source>
</evidence>
<keyword evidence="3" id="KW-0560">Oxidoreductase</keyword>
<dbReference type="SUPFAM" id="SSF51905">
    <property type="entry name" value="FAD/NAD(P)-binding domain"/>
    <property type="match status" value="1"/>
</dbReference>
<dbReference type="EMBL" id="JASWJB010000090">
    <property type="protein sequence ID" value="KAK2599083.1"/>
    <property type="molecule type" value="Genomic_DNA"/>
</dbReference>
<accession>A0AAJ0CTP9</accession>
<dbReference type="GO" id="GO:0016491">
    <property type="term" value="F:oxidoreductase activity"/>
    <property type="evidence" value="ECO:0007669"/>
    <property type="project" value="UniProtKB-KW"/>
</dbReference>
<protein>
    <submittedName>
        <fullName evidence="4">Uncharacterized protein</fullName>
    </submittedName>
</protein>
<dbReference type="InterPro" id="IPR036188">
    <property type="entry name" value="FAD/NAD-bd_sf"/>
</dbReference>
<evidence type="ECO:0000256" key="3">
    <source>
        <dbReference type="ARBA" id="ARBA00023002"/>
    </source>
</evidence>